<dbReference type="EMBL" id="CAJOBG010000442">
    <property type="protein sequence ID" value="CAF3815055.1"/>
    <property type="molecule type" value="Genomic_DNA"/>
</dbReference>
<comment type="caution">
    <text evidence="2">The sequence shown here is derived from an EMBL/GenBank/DDBJ whole genome shotgun (WGS) entry which is preliminary data.</text>
</comment>
<evidence type="ECO:0000313" key="2">
    <source>
        <dbReference type="EMBL" id="CAF3815055.1"/>
    </source>
</evidence>
<feature type="transmembrane region" description="Helical" evidence="1">
    <location>
        <begin position="94"/>
        <end position="117"/>
    </location>
</feature>
<dbReference type="EMBL" id="CAJOBF010000877">
    <property type="protein sequence ID" value="CAF3882477.1"/>
    <property type="molecule type" value="Genomic_DNA"/>
</dbReference>
<protein>
    <submittedName>
        <fullName evidence="2">Uncharacterized protein</fullName>
    </submittedName>
</protein>
<keyword evidence="1" id="KW-0812">Transmembrane</keyword>
<accession>A0A819C999</accession>
<organism evidence="2 4">
    <name type="scientific">Rotaria magnacalcarata</name>
    <dbReference type="NCBI Taxonomy" id="392030"/>
    <lineage>
        <taxon>Eukaryota</taxon>
        <taxon>Metazoa</taxon>
        <taxon>Spiralia</taxon>
        <taxon>Gnathifera</taxon>
        <taxon>Rotifera</taxon>
        <taxon>Eurotatoria</taxon>
        <taxon>Bdelloidea</taxon>
        <taxon>Philodinida</taxon>
        <taxon>Philodinidae</taxon>
        <taxon>Rotaria</taxon>
    </lineage>
</organism>
<evidence type="ECO:0000313" key="4">
    <source>
        <dbReference type="Proteomes" id="UP000663866"/>
    </source>
</evidence>
<keyword evidence="1" id="KW-0472">Membrane</keyword>
<sequence length="122" mass="14427">MNIVEKYLLNKNNELINQQSASCFQTKSDKKYCHTFLNRISTLWFDSNVQRRQIFDLLKQNRLTCKIVPDYTARLAYMLSKHVKGCPTITEDNLILIFFILFLDVDGLKFVSFIYLVKIVYC</sequence>
<gene>
    <name evidence="2" type="ORF">OVN521_LOCUS4688</name>
    <name evidence="3" type="ORF">UXM345_LOCUS9549</name>
</gene>
<evidence type="ECO:0000313" key="3">
    <source>
        <dbReference type="EMBL" id="CAF3882477.1"/>
    </source>
</evidence>
<dbReference type="Proteomes" id="UP000663866">
    <property type="component" value="Unassembled WGS sequence"/>
</dbReference>
<keyword evidence="4" id="KW-1185">Reference proteome</keyword>
<proteinExistence type="predicted"/>
<keyword evidence="1" id="KW-1133">Transmembrane helix</keyword>
<dbReference type="AlphaFoldDB" id="A0A819C999"/>
<dbReference type="Proteomes" id="UP000663842">
    <property type="component" value="Unassembled WGS sequence"/>
</dbReference>
<evidence type="ECO:0000256" key="1">
    <source>
        <dbReference type="SAM" id="Phobius"/>
    </source>
</evidence>
<reference evidence="2" key="1">
    <citation type="submission" date="2021-02" db="EMBL/GenBank/DDBJ databases">
        <authorList>
            <person name="Nowell W R."/>
        </authorList>
    </citation>
    <scope>NUCLEOTIDE SEQUENCE</scope>
</reference>
<name>A0A819C999_9BILA</name>